<dbReference type="PANTHER" id="PTHR12146:SF0">
    <property type="entry name" value="RIBOSOMAL PROTEIN S10"/>
    <property type="match status" value="1"/>
</dbReference>
<dbReference type="Pfam" id="PF03501">
    <property type="entry name" value="S10_plectin"/>
    <property type="match status" value="1"/>
</dbReference>
<keyword evidence="5" id="KW-0687">Ribonucleoprotein</keyword>
<evidence type="ECO:0000256" key="6">
    <source>
        <dbReference type="SAM" id="MobiDB-lite"/>
    </source>
</evidence>
<dbReference type="GO" id="GO:0002181">
    <property type="term" value="P:cytoplasmic translation"/>
    <property type="evidence" value="ECO:0007669"/>
    <property type="project" value="UniProtKB-ARBA"/>
</dbReference>
<proteinExistence type="evidence at transcript level"/>
<evidence type="ECO:0000256" key="3">
    <source>
        <dbReference type="ARBA" id="ARBA00022490"/>
    </source>
</evidence>
<gene>
    <name evidence="8" type="primary">RPS10</name>
</gene>
<reference evidence="8" key="1">
    <citation type="journal article" date="2007" name="Mol. Biol. Evol.">
        <title>Spiralian phylogenomics supports the resurrection of Bryozoa comprising Ectoprocta and Entoprocta.</title>
        <authorList>
            <person name="Hausdorf B."/>
            <person name="Helmkampf M."/>
            <person name="Meyer A."/>
            <person name="Witek A."/>
            <person name="Herlyn H."/>
            <person name="Bruchhaus I."/>
            <person name="Hankeln T."/>
            <person name="Struck T.H."/>
            <person name="Lieb B."/>
        </authorList>
    </citation>
    <scope>NUCLEOTIDE SEQUENCE</scope>
</reference>
<organism evidence="8">
    <name type="scientific">Pomphorhynchus laevis</name>
    <dbReference type="NCBI Taxonomy" id="141832"/>
    <lineage>
        <taxon>Eukaryota</taxon>
        <taxon>Metazoa</taxon>
        <taxon>Spiralia</taxon>
        <taxon>Lophotrochozoa</taxon>
        <taxon>Acanthocephala</taxon>
        <taxon>Palaeacanthocephala</taxon>
        <taxon>Echinorhynchida</taxon>
        <taxon>Pomphorhynchidae</taxon>
        <taxon>Pomphorhynchus</taxon>
    </lineage>
</organism>
<sequence>MLMSKVNLRAIYEYLFKEGVMIAKKRLVFDPHPQVGVPNIHVIKAMQSLVSKGLVKEQFAWRHYYWFLKNEGIDYLREVLHLPPEIVPETYKRAVAKDEKINFKSGISKHFNKDPEGSSYRPSRDDKEATGTGMDISFSAGSWRQDQ</sequence>
<comment type="subcellular location">
    <subcellularLocation>
        <location evidence="1">Cytoplasm</location>
    </subcellularLocation>
</comment>
<feature type="region of interest" description="Disordered" evidence="6">
    <location>
        <begin position="106"/>
        <end position="147"/>
    </location>
</feature>
<name>A9J5I5_9BILA</name>
<dbReference type="OrthoDB" id="5211809at2759"/>
<dbReference type="InterPro" id="IPR005326">
    <property type="entry name" value="Plectin_eS10_N"/>
</dbReference>
<dbReference type="InterPro" id="IPR036388">
    <property type="entry name" value="WH-like_DNA-bd_sf"/>
</dbReference>
<evidence type="ECO:0000259" key="7">
    <source>
        <dbReference type="Pfam" id="PF03501"/>
    </source>
</evidence>
<evidence type="ECO:0000256" key="5">
    <source>
        <dbReference type="ARBA" id="ARBA00023274"/>
    </source>
</evidence>
<keyword evidence="3" id="KW-0963">Cytoplasm</keyword>
<dbReference type="GO" id="GO:0003735">
    <property type="term" value="F:structural constituent of ribosome"/>
    <property type="evidence" value="ECO:0007669"/>
    <property type="project" value="TreeGrafter"/>
</dbReference>
<dbReference type="GO" id="GO:0003723">
    <property type="term" value="F:RNA binding"/>
    <property type="evidence" value="ECO:0007669"/>
    <property type="project" value="TreeGrafter"/>
</dbReference>
<dbReference type="GO" id="GO:0022627">
    <property type="term" value="C:cytosolic small ribosomal subunit"/>
    <property type="evidence" value="ECO:0007669"/>
    <property type="project" value="TreeGrafter"/>
</dbReference>
<comment type="similarity">
    <text evidence="2">Belongs to the eukaryotic ribosomal protein eS10 family.</text>
</comment>
<dbReference type="PANTHER" id="PTHR12146">
    <property type="entry name" value="40S RIBOSOMAL PROTEIN S10"/>
    <property type="match status" value="1"/>
</dbReference>
<protein>
    <submittedName>
        <fullName evidence="8">Putative ribosomal protein S10</fullName>
    </submittedName>
</protein>
<dbReference type="EMBL" id="AM849490">
    <property type="protein sequence ID" value="CAO94703.1"/>
    <property type="molecule type" value="mRNA"/>
</dbReference>
<dbReference type="FunFam" id="1.10.10.10:FF:000025">
    <property type="entry name" value="40S ribosomal protein S10"/>
    <property type="match status" value="1"/>
</dbReference>
<evidence type="ECO:0000256" key="2">
    <source>
        <dbReference type="ARBA" id="ARBA00007278"/>
    </source>
</evidence>
<feature type="domain" description="Plectin/eS10 N-terminal" evidence="7">
    <location>
        <begin position="3"/>
        <end position="93"/>
    </location>
</feature>
<accession>A9J5I5</accession>
<evidence type="ECO:0000256" key="4">
    <source>
        <dbReference type="ARBA" id="ARBA00022980"/>
    </source>
</evidence>
<dbReference type="InterPro" id="IPR037447">
    <property type="entry name" value="Ribosomal_eS10"/>
</dbReference>
<evidence type="ECO:0000313" key="8">
    <source>
        <dbReference type="EMBL" id="CAO94703.1"/>
    </source>
</evidence>
<feature type="non-terminal residue" evidence="8">
    <location>
        <position position="147"/>
    </location>
</feature>
<dbReference type="AlphaFoldDB" id="A9J5I5"/>
<evidence type="ECO:0000256" key="1">
    <source>
        <dbReference type="ARBA" id="ARBA00004496"/>
    </source>
</evidence>
<keyword evidence="4 8" id="KW-0689">Ribosomal protein</keyword>
<feature type="compositionally biased region" description="Basic and acidic residues" evidence="6">
    <location>
        <begin position="111"/>
        <end position="129"/>
    </location>
</feature>
<dbReference type="Gene3D" id="1.10.10.10">
    <property type="entry name" value="Winged helix-like DNA-binding domain superfamily/Winged helix DNA-binding domain"/>
    <property type="match status" value="1"/>
</dbReference>